<dbReference type="AlphaFoldDB" id="A0A5A7PR12"/>
<name>A0A5A7PR12_STRAF</name>
<organism evidence="1 2">
    <name type="scientific">Striga asiatica</name>
    <name type="common">Asiatic witchweed</name>
    <name type="synonym">Buchnera asiatica</name>
    <dbReference type="NCBI Taxonomy" id="4170"/>
    <lineage>
        <taxon>Eukaryota</taxon>
        <taxon>Viridiplantae</taxon>
        <taxon>Streptophyta</taxon>
        <taxon>Embryophyta</taxon>
        <taxon>Tracheophyta</taxon>
        <taxon>Spermatophyta</taxon>
        <taxon>Magnoliopsida</taxon>
        <taxon>eudicotyledons</taxon>
        <taxon>Gunneridae</taxon>
        <taxon>Pentapetalae</taxon>
        <taxon>asterids</taxon>
        <taxon>lamiids</taxon>
        <taxon>Lamiales</taxon>
        <taxon>Orobanchaceae</taxon>
        <taxon>Buchnereae</taxon>
        <taxon>Striga</taxon>
    </lineage>
</organism>
<evidence type="ECO:0000313" key="1">
    <source>
        <dbReference type="EMBL" id="GER35293.1"/>
    </source>
</evidence>
<protein>
    <submittedName>
        <fullName evidence="1">FAR1-related sequence 7</fullName>
    </submittedName>
</protein>
<accession>A0A5A7PR12</accession>
<gene>
    <name evidence="1" type="ORF">STAS_11558</name>
</gene>
<sequence>MTGAALVLRQRVVAGEEMTGSGCRVTTAEKDDGGYSTGGRLVAGGTRRLRVENSGQFPFASPIFPSNFQSPYCILNDLRFKELHEAVNFYKTHALTVGFDVRHSTLVKARDKTMLDISSSFRPFRPEKL</sequence>
<keyword evidence="2" id="KW-1185">Reference proteome</keyword>
<proteinExistence type="predicted"/>
<evidence type="ECO:0000313" key="2">
    <source>
        <dbReference type="Proteomes" id="UP000325081"/>
    </source>
</evidence>
<dbReference type="Proteomes" id="UP000325081">
    <property type="component" value="Unassembled WGS sequence"/>
</dbReference>
<reference evidence="2" key="1">
    <citation type="journal article" date="2019" name="Curr. Biol.">
        <title>Genome Sequence of Striga asiatica Provides Insight into the Evolution of Plant Parasitism.</title>
        <authorList>
            <person name="Yoshida S."/>
            <person name="Kim S."/>
            <person name="Wafula E.K."/>
            <person name="Tanskanen J."/>
            <person name="Kim Y.M."/>
            <person name="Honaas L."/>
            <person name="Yang Z."/>
            <person name="Spallek T."/>
            <person name="Conn C.E."/>
            <person name="Ichihashi Y."/>
            <person name="Cheong K."/>
            <person name="Cui S."/>
            <person name="Der J.P."/>
            <person name="Gundlach H."/>
            <person name="Jiao Y."/>
            <person name="Hori C."/>
            <person name="Ishida J.K."/>
            <person name="Kasahara H."/>
            <person name="Kiba T."/>
            <person name="Kim M.S."/>
            <person name="Koo N."/>
            <person name="Laohavisit A."/>
            <person name="Lee Y.H."/>
            <person name="Lumba S."/>
            <person name="McCourt P."/>
            <person name="Mortimer J.C."/>
            <person name="Mutuku J.M."/>
            <person name="Nomura T."/>
            <person name="Sasaki-Sekimoto Y."/>
            <person name="Seto Y."/>
            <person name="Wang Y."/>
            <person name="Wakatake T."/>
            <person name="Sakakibara H."/>
            <person name="Demura T."/>
            <person name="Yamaguchi S."/>
            <person name="Yoneyama K."/>
            <person name="Manabe R.I."/>
            <person name="Nelson D.C."/>
            <person name="Schulman A.H."/>
            <person name="Timko M.P."/>
            <person name="dePamphilis C.W."/>
            <person name="Choi D."/>
            <person name="Shirasu K."/>
        </authorList>
    </citation>
    <scope>NUCLEOTIDE SEQUENCE [LARGE SCALE GENOMIC DNA]</scope>
    <source>
        <strain evidence="2">cv. UVA1</strain>
    </source>
</reference>
<dbReference type="EMBL" id="BKCP01004961">
    <property type="protein sequence ID" value="GER35293.1"/>
    <property type="molecule type" value="Genomic_DNA"/>
</dbReference>
<dbReference type="OrthoDB" id="1487673at2759"/>
<comment type="caution">
    <text evidence="1">The sequence shown here is derived from an EMBL/GenBank/DDBJ whole genome shotgun (WGS) entry which is preliminary data.</text>
</comment>